<accession>A0A2P8Q188</accession>
<gene>
    <name evidence="2" type="ORF">C6Y14_28790</name>
</gene>
<dbReference type="EMBL" id="PYBJ01000022">
    <property type="protein sequence ID" value="PSM39993.1"/>
    <property type="molecule type" value="Genomic_DNA"/>
</dbReference>
<dbReference type="AlphaFoldDB" id="A0A2P8Q188"/>
<dbReference type="InterPro" id="IPR009492">
    <property type="entry name" value="TniQ"/>
</dbReference>
<evidence type="ECO:0000313" key="2">
    <source>
        <dbReference type="EMBL" id="PSM39993.1"/>
    </source>
</evidence>
<organism evidence="2 3">
    <name type="scientific">Streptomyces dioscori</name>
    <dbReference type="NCBI Taxonomy" id="2109333"/>
    <lineage>
        <taxon>Bacteria</taxon>
        <taxon>Bacillati</taxon>
        <taxon>Actinomycetota</taxon>
        <taxon>Actinomycetes</taxon>
        <taxon>Kitasatosporales</taxon>
        <taxon>Streptomycetaceae</taxon>
        <taxon>Streptomyces</taxon>
        <taxon>Streptomyces aurantiacus group</taxon>
    </lineage>
</organism>
<protein>
    <recommendedName>
        <fullName evidence="1">TniQ domain-containing protein</fullName>
    </recommendedName>
</protein>
<evidence type="ECO:0000259" key="1">
    <source>
        <dbReference type="Pfam" id="PF06527"/>
    </source>
</evidence>
<proteinExistence type="predicted"/>
<comment type="caution">
    <text evidence="2">The sequence shown here is derived from an EMBL/GenBank/DDBJ whole genome shotgun (WGS) entry which is preliminary data.</text>
</comment>
<reference evidence="2 3" key="1">
    <citation type="submission" date="2018-03" db="EMBL/GenBank/DDBJ databases">
        <title>Streptomyces dioscori sp. nov., a novel endophytic actinobacterium isolated from bulbil of Dioscorea bulbifera L.</title>
        <authorList>
            <person name="Zhikuan W."/>
        </authorList>
    </citation>
    <scope>NUCLEOTIDE SEQUENCE [LARGE SCALE GENOMIC DNA]</scope>
    <source>
        <strain evidence="2 3">A217</strain>
    </source>
</reference>
<dbReference type="Pfam" id="PF06527">
    <property type="entry name" value="TniQ"/>
    <property type="match status" value="1"/>
</dbReference>
<name>A0A2P8Q188_9ACTN</name>
<sequence length="627" mass="71157">MGYPRPLPRSLEPLTDETLTGYLLRLSHRLSVSPAHIAQRIGLNIAPTGGRLRRNLILELTDVEIDMVCATTRLAPVEVDSMTMRTWIIRYPALGASLQHHNIRPQLDPWLTPDLSRYCPQCLAGDGSEIQNRHGGPWKKEWHLPIIFSCIAHNRFLQSGCPSCLQPTHSTWQPSPLIARSGDGTLHPTQCRQSIAGRRRGAKPCGNQLASTTKQVDPPLLSPDLLAFQKYINSFLTSERTTEESSAYFTDLRIVCALLATSWPHSRHLVARNLTKAVQTHVRLLQERRGDQPWGKQSYRTLDSPPATPQACAGLFRAADRILCSEDADLPDVLTHYFETSFVDRNSGGTWKRLAGRNLNHCSQRLRQATKPLTYSFSPIELLDPHTVCNYKPYHIPAWLEPEWYVNYFGRLDPNSARTIRRIAAVRLLQWATGGTPSEAANILDIPADKITRHIETGKYTWNPENEERAEFATALQSLANDLSTYIPLIDYRHRRTALRNWSIPLKSWHELSRLLPVQYGKQPILDDRKRQVASILVWTRITHGEHLFAPRPIEERQPEEIRRDWAARRATTWHQLCGRSDPGPHYSCLRQLLTIYAGKLAQQIDASAPGASSIVEAPNTLPWRET</sequence>
<keyword evidence="3" id="KW-1185">Reference proteome</keyword>
<feature type="domain" description="TniQ" evidence="1">
    <location>
        <begin position="8"/>
        <end position="157"/>
    </location>
</feature>
<evidence type="ECO:0000313" key="3">
    <source>
        <dbReference type="Proteomes" id="UP000240429"/>
    </source>
</evidence>
<dbReference type="Proteomes" id="UP000240429">
    <property type="component" value="Unassembled WGS sequence"/>
</dbReference>
<dbReference type="RefSeq" id="WP_107019879.1">
    <property type="nucleotide sequence ID" value="NZ_KZ679049.1"/>
</dbReference>